<evidence type="ECO:0000313" key="2">
    <source>
        <dbReference type="EMBL" id="OCK75443.1"/>
    </source>
</evidence>
<accession>A0A8E2E1C8</accession>
<dbReference type="AlphaFoldDB" id="A0A8E2E1C8"/>
<gene>
    <name evidence="2" type="ORF">K432DRAFT_419766</name>
</gene>
<feature type="region of interest" description="Disordered" evidence="1">
    <location>
        <begin position="1"/>
        <end position="29"/>
    </location>
</feature>
<dbReference type="OrthoDB" id="5425061at2759"/>
<proteinExistence type="predicted"/>
<feature type="compositionally biased region" description="Basic residues" evidence="1">
    <location>
        <begin position="220"/>
        <end position="237"/>
    </location>
</feature>
<name>A0A8E2E1C8_9PEZI</name>
<feature type="region of interest" description="Disordered" evidence="1">
    <location>
        <begin position="194"/>
        <end position="258"/>
    </location>
</feature>
<dbReference type="InterPro" id="IPR018555">
    <property type="entry name" value="C630.06c-like"/>
</dbReference>
<keyword evidence="3" id="KW-1185">Reference proteome</keyword>
<sequence length="258" mass="29373">MFEMHQGKRVRRDELYSHASSPRSSPDPMLTHLLRSRIHQEYSYDTAPLQLDEVNNNGADNEDEELEFHLFTPSANSKSQAQPKTHKIRLNSPFTGDGPGGFVVPQRPGSYYFTGELDVSAKKELDAVVVEGDDVLKRAQWKWPGCTLPWRVTTISATGLKNDILTSHTNAALEPGTRKRSRAGKKHRIALRKKAQLEKQKKEQAQKIMQMKEEADKEKRTRRNREKKIKKKAKEKAKKMESVKDKIDGNEDVAAAVE</sequence>
<protein>
    <submittedName>
        <fullName evidence="2">Uncharacterized protein</fullName>
    </submittedName>
</protein>
<dbReference type="Proteomes" id="UP000250266">
    <property type="component" value="Unassembled WGS sequence"/>
</dbReference>
<organism evidence="2 3">
    <name type="scientific">Lepidopterella palustris CBS 459.81</name>
    <dbReference type="NCBI Taxonomy" id="1314670"/>
    <lineage>
        <taxon>Eukaryota</taxon>
        <taxon>Fungi</taxon>
        <taxon>Dikarya</taxon>
        <taxon>Ascomycota</taxon>
        <taxon>Pezizomycotina</taxon>
        <taxon>Dothideomycetes</taxon>
        <taxon>Pleosporomycetidae</taxon>
        <taxon>Mytilinidiales</taxon>
        <taxon>Argynnaceae</taxon>
        <taxon>Lepidopterella</taxon>
    </lineage>
</organism>
<evidence type="ECO:0000256" key="1">
    <source>
        <dbReference type="SAM" id="MobiDB-lite"/>
    </source>
</evidence>
<dbReference type="Pfam" id="PF09428">
    <property type="entry name" value="DUF2011"/>
    <property type="match status" value="1"/>
</dbReference>
<feature type="compositionally biased region" description="Basic and acidic residues" evidence="1">
    <location>
        <begin position="195"/>
        <end position="219"/>
    </location>
</feature>
<reference evidence="2 3" key="1">
    <citation type="journal article" date="2016" name="Nat. Commun.">
        <title>Ectomycorrhizal ecology is imprinted in the genome of the dominant symbiotic fungus Cenococcum geophilum.</title>
        <authorList>
            <consortium name="DOE Joint Genome Institute"/>
            <person name="Peter M."/>
            <person name="Kohler A."/>
            <person name="Ohm R.A."/>
            <person name="Kuo A."/>
            <person name="Krutzmann J."/>
            <person name="Morin E."/>
            <person name="Arend M."/>
            <person name="Barry K.W."/>
            <person name="Binder M."/>
            <person name="Choi C."/>
            <person name="Clum A."/>
            <person name="Copeland A."/>
            <person name="Grisel N."/>
            <person name="Haridas S."/>
            <person name="Kipfer T."/>
            <person name="LaButti K."/>
            <person name="Lindquist E."/>
            <person name="Lipzen A."/>
            <person name="Maire R."/>
            <person name="Meier B."/>
            <person name="Mihaltcheva S."/>
            <person name="Molinier V."/>
            <person name="Murat C."/>
            <person name="Poggeler S."/>
            <person name="Quandt C.A."/>
            <person name="Sperisen C."/>
            <person name="Tritt A."/>
            <person name="Tisserant E."/>
            <person name="Crous P.W."/>
            <person name="Henrissat B."/>
            <person name="Nehls U."/>
            <person name="Egli S."/>
            <person name="Spatafora J.W."/>
            <person name="Grigoriev I.V."/>
            <person name="Martin F.M."/>
        </authorList>
    </citation>
    <scope>NUCLEOTIDE SEQUENCE [LARGE SCALE GENOMIC DNA]</scope>
    <source>
        <strain evidence="2 3">CBS 459.81</strain>
    </source>
</reference>
<evidence type="ECO:0000313" key="3">
    <source>
        <dbReference type="Proteomes" id="UP000250266"/>
    </source>
</evidence>
<feature type="compositionally biased region" description="Basic and acidic residues" evidence="1">
    <location>
        <begin position="238"/>
        <end position="249"/>
    </location>
</feature>
<dbReference type="EMBL" id="KV745316">
    <property type="protein sequence ID" value="OCK75443.1"/>
    <property type="molecule type" value="Genomic_DNA"/>
</dbReference>